<proteinExistence type="predicted"/>
<name>A0ABV7PN45_9BURK</name>
<organism evidence="2 3">
    <name type="scientific">Massilia haematophila</name>
    <dbReference type="NCBI Taxonomy" id="457923"/>
    <lineage>
        <taxon>Bacteria</taxon>
        <taxon>Pseudomonadati</taxon>
        <taxon>Pseudomonadota</taxon>
        <taxon>Betaproteobacteria</taxon>
        <taxon>Burkholderiales</taxon>
        <taxon>Oxalobacteraceae</taxon>
        <taxon>Telluria group</taxon>
        <taxon>Massilia</taxon>
    </lineage>
</organism>
<accession>A0ABV7PN45</accession>
<evidence type="ECO:0000256" key="1">
    <source>
        <dbReference type="SAM" id="MobiDB-lite"/>
    </source>
</evidence>
<protein>
    <submittedName>
        <fullName evidence="2">Uncharacterized protein</fullName>
    </submittedName>
</protein>
<dbReference type="Proteomes" id="UP001595665">
    <property type="component" value="Unassembled WGS sequence"/>
</dbReference>
<evidence type="ECO:0000313" key="3">
    <source>
        <dbReference type="Proteomes" id="UP001595665"/>
    </source>
</evidence>
<feature type="region of interest" description="Disordered" evidence="1">
    <location>
        <begin position="56"/>
        <end position="78"/>
    </location>
</feature>
<keyword evidence="3" id="KW-1185">Reference proteome</keyword>
<dbReference type="RefSeq" id="WP_312549540.1">
    <property type="nucleotide sequence ID" value="NZ_JBHRVV010000001.1"/>
</dbReference>
<evidence type="ECO:0000313" key="2">
    <source>
        <dbReference type="EMBL" id="MFC3458971.1"/>
    </source>
</evidence>
<dbReference type="EMBL" id="JBHRVV010000001">
    <property type="protein sequence ID" value="MFC3458971.1"/>
    <property type="molecule type" value="Genomic_DNA"/>
</dbReference>
<gene>
    <name evidence="2" type="ORF">ACFOPH_12055</name>
</gene>
<sequence>MIKRQQRTDAGLANAVVRGINILSIRNRSIAQSYMEYKEVPPRVIERVLDAPALRRKPSEEQVASEAITPGLSGPADK</sequence>
<comment type="caution">
    <text evidence="2">The sequence shown here is derived from an EMBL/GenBank/DDBJ whole genome shotgun (WGS) entry which is preliminary data.</text>
</comment>
<reference evidence="3" key="1">
    <citation type="journal article" date="2019" name="Int. J. Syst. Evol. Microbiol.">
        <title>The Global Catalogue of Microorganisms (GCM) 10K type strain sequencing project: providing services to taxonomists for standard genome sequencing and annotation.</title>
        <authorList>
            <consortium name="The Broad Institute Genomics Platform"/>
            <consortium name="The Broad Institute Genome Sequencing Center for Infectious Disease"/>
            <person name="Wu L."/>
            <person name="Ma J."/>
        </authorList>
    </citation>
    <scope>NUCLEOTIDE SEQUENCE [LARGE SCALE GENOMIC DNA]</scope>
    <source>
        <strain evidence="3">CCM 7480</strain>
    </source>
</reference>